<comment type="similarity">
    <text evidence="1 4 5">Belongs to the bacterial ribosomal protein bL21 family.</text>
</comment>
<dbReference type="EMBL" id="UGVN01000001">
    <property type="protein sequence ID" value="SUE40205.1"/>
    <property type="molecule type" value="Genomic_DNA"/>
</dbReference>
<dbReference type="GO" id="GO:0006412">
    <property type="term" value="P:translation"/>
    <property type="evidence" value="ECO:0007669"/>
    <property type="project" value="UniProtKB-UniRule"/>
</dbReference>
<dbReference type="GO" id="GO:0005737">
    <property type="term" value="C:cytoplasm"/>
    <property type="evidence" value="ECO:0007669"/>
    <property type="project" value="UniProtKB-ARBA"/>
</dbReference>
<name>A0A1S8D6W6_9PROT</name>
<dbReference type="GeneID" id="99632812"/>
<keyword evidence="3 4" id="KW-0687">Ribonucleoprotein</keyword>
<dbReference type="NCBIfam" id="TIGR00061">
    <property type="entry name" value="L21"/>
    <property type="match status" value="1"/>
</dbReference>
<evidence type="ECO:0000313" key="8">
    <source>
        <dbReference type="Proteomes" id="UP000054844"/>
    </source>
</evidence>
<sequence length="105" mass="11345">MTYAVIRTGGKQYRVTPNAVLVVEKLEAEAGQTVTFQDVLVLGGESGLTIGAPTVAGATVTATVIEQTRGDKVIVFKKRRRQNSRRKNGHRQHMTVLRIGDIAAA</sequence>
<accession>A0A1S8D6W6</accession>
<dbReference type="InterPro" id="IPR001787">
    <property type="entry name" value="Ribosomal_bL21"/>
</dbReference>
<dbReference type="PANTHER" id="PTHR21349:SF0">
    <property type="entry name" value="LARGE RIBOSOMAL SUBUNIT PROTEIN BL21M"/>
    <property type="match status" value="1"/>
</dbReference>
<evidence type="ECO:0000313" key="9">
    <source>
        <dbReference type="Proteomes" id="UP000254919"/>
    </source>
</evidence>
<dbReference type="GO" id="GO:0003735">
    <property type="term" value="F:structural constituent of ribosome"/>
    <property type="evidence" value="ECO:0007669"/>
    <property type="project" value="InterPro"/>
</dbReference>
<comment type="function">
    <text evidence="4 5">This protein binds to 23S rRNA in the presence of protein L20.</text>
</comment>
<evidence type="ECO:0000256" key="3">
    <source>
        <dbReference type="ARBA" id="ARBA00023274"/>
    </source>
</evidence>
<dbReference type="InterPro" id="IPR036164">
    <property type="entry name" value="bL21-like_sf"/>
</dbReference>
<dbReference type="GO" id="GO:1990904">
    <property type="term" value="C:ribonucleoprotein complex"/>
    <property type="evidence" value="ECO:0007669"/>
    <property type="project" value="UniProtKB-KW"/>
</dbReference>
<dbReference type="EMBL" id="LLWF02000013">
    <property type="protein sequence ID" value="ONH84041.1"/>
    <property type="molecule type" value="Genomic_DNA"/>
</dbReference>
<dbReference type="STRING" id="207340.APZ41_006305"/>
<dbReference type="GO" id="GO:0005840">
    <property type="term" value="C:ribosome"/>
    <property type="evidence" value="ECO:0007669"/>
    <property type="project" value="UniProtKB-KW"/>
</dbReference>
<reference evidence="7 9" key="2">
    <citation type="submission" date="2018-06" db="EMBL/GenBank/DDBJ databases">
        <authorList>
            <consortium name="Pathogen Informatics"/>
            <person name="Doyle S."/>
        </authorList>
    </citation>
    <scope>NUCLEOTIDE SEQUENCE [LARGE SCALE GENOMIC DNA]</scope>
    <source>
        <strain evidence="7 9">NCTC13291</strain>
    </source>
</reference>
<comment type="subunit">
    <text evidence="4">Part of the 50S ribosomal subunit. Contacts protein L20.</text>
</comment>
<dbReference type="InterPro" id="IPR028909">
    <property type="entry name" value="bL21-like"/>
</dbReference>
<dbReference type="RefSeq" id="WP_019461887.1">
    <property type="nucleotide sequence ID" value="NZ_AP031462.1"/>
</dbReference>
<dbReference type="SUPFAM" id="SSF141091">
    <property type="entry name" value="L21p-like"/>
    <property type="match status" value="1"/>
</dbReference>
<evidence type="ECO:0000256" key="2">
    <source>
        <dbReference type="ARBA" id="ARBA00022980"/>
    </source>
</evidence>
<dbReference type="Pfam" id="PF00829">
    <property type="entry name" value="Ribosomal_L21p"/>
    <property type="match status" value="1"/>
</dbReference>
<keyword evidence="2 4" id="KW-0689">Ribosomal protein</keyword>
<keyword evidence="4 5" id="KW-0699">rRNA-binding</keyword>
<reference evidence="6 8" key="1">
    <citation type="submission" date="2016-12" db="EMBL/GenBank/DDBJ databases">
        <title>Draft genome sequence of Roseomonas mucosa strain AU37, isolated from a peripheral intravenous catheter.</title>
        <authorList>
            <person name="Choudhury M.A."/>
            <person name="Sidjabat H.E."/>
            <person name="Wailan A.M."/>
            <person name="Zhang L."/>
            <person name="Marsh N.M."/>
            <person name="Rickard C.M."/>
            <person name="Davies M."/>
            <person name="Mcmillan D.J."/>
        </authorList>
    </citation>
    <scope>NUCLEOTIDE SEQUENCE [LARGE SCALE GENOMIC DNA]</scope>
    <source>
        <strain evidence="6 8">SAVE376</strain>
    </source>
</reference>
<organism evidence="6 8">
    <name type="scientific">Roseomonas mucosa</name>
    <dbReference type="NCBI Taxonomy" id="207340"/>
    <lineage>
        <taxon>Bacteria</taxon>
        <taxon>Pseudomonadati</taxon>
        <taxon>Pseudomonadota</taxon>
        <taxon>Alphaproteobacteria</taxon>
        <taxon>Acetobacterales</taxon>
        <taxon>Roseomonadaceae</taxon>
        <taxon>Roseomonas</taxon>
    </lineage>
</organism>
<keyword evidence="8" id="KW-1185">Reference proteome</keyword>
<dbReference type="Proteomes" id="UP000254919">
    <property type="component" value="Unassembled WGS sequence"/>
</dbReference>
<proteinExistence type="inferred from homology"/>
<gene>
    <name evidence="4 7" type="primary">rplU</name>
    <name evidence="6" type="ORF">APZ41_006305</name>
    <name evidence="7" type="ORF">NCTC13291_01764</name>
</gene>
<evidence type="ECO:0000313" key="6">
    <source>
        <dbReference type="EMBL" id="ONH84041.1"/>
    </source>
</evidence>
<dbReference type="HAMAP" id="MF_01363">
    <property type="entry name" value="Ribosomal_bL21"/>
    <property type="match status" value="1"/>
</dbReference>
<dbReference type="Proteomes" id="UP000054844">
    <property type="component" value="Unassembled WGS sequence"/>
</dbReference>
<evidence type="ECO:0000256" key="4">
    <source>
        <dbReference type="HAMAP-Rule" id="MF_01363"/>
    </source>
</evidence>
<dbReference type="OrthoDB" id="9813334at2"/>
<evidence type="ECO:0000313" key="7">
    <source>
        <dbReference type="EMBL" id="SUE40205.1"/>
    </source>
</evidence>
<protein>
    <recommendedName>
        <fullName evidence="4">Large ribosomal subunit protein bL21</fullName>
    </recommendedName>
</protein>
<evidence type="ECO:0000256" key="5">
    <source>
        <dbReference type="RuleBase" id="RU000562"/>
    </source>
</evidence>
<dbReference type="AlphaFoldDB" id="A0A1S8D6W6"/>
<dbReference type="PANTHER" id="PTHR21349">
    <property type="entry name" value="50S RIBOSOMAL PROTEIN L21"/>
    <property type="match status" value="1"/>
</dbReference>
<keyword evidence="4 5" id="KW-0694">RNA-binding</keyword>
<evidence type="ECO:0000256" key="1">
    <source>
        <dbReference type="ARBA" id="ARBA00008563"/>
    </source>
</evidence>
<dbReference type="GO" id="GO:0019843">
    <property type="term" value="F:rRNA binding"/>
    <property type="evidence" value="ECO:0007669"/>
    <property type="project" value="UniProtKB-UniRule"/>
</dbReference>